<evidence type="ECO:0000256" key="7">
    <source>
        <dbReference type="ARBA" id="ARBA00047942"/>
    </source>
</evidence>
<evidence type="ECO:0000259" key="9">
    <source>
        <dbReference type="Pfam" id="PF12950"/>
    </source>
</evidence>
<dbReference type="RefSeq" id="WP_090508270.1">
    <property type="nucleotide sequence ID" value="NZ_FNWL01000005.1"/>
</dbReference>
<dbReference type="Gene3D" id="3.40.50.150">
    <property type="entry name" value="Vaccinia Virus protein VP39"/>
    <property type="match status" value="2"/>
</dbReference>
<dbReference type="SUPFAM" id="SSF53335">
    <property type="entry name" value="S-adenosyl-L-methionine-dependent methyltransferases"/>
    <property type="match status" value="1"/>
</dbReference>
<evidence type="ECO:0000313" key="11">
    <source>
        <dbReference type="Proteomes" id="UP000199112"/>
    </source>
</evidence>
<evidence type="ECO:0000313" key="10">
    <source>
        <dbReference type="EMBL" id="SEH18019.1"/>
    </source>
</evidence>
<dbReference type="EMBL" id="FNWL01000005">
    <property type="protein sequence ID" value="SEH18019.1"/>
    <property type="molecule type" value="Genomic_DNA"/>
</dbReference>
<keyword evidence="4" id="KW-0949">S-adenosyl-L-methionine</keyword>
<sequence length="1429" mass="160880">MQPTRPYRTNRDLFSNHYLDEQLPKTDAWRDVDDDELQAAFDAVSDLWERERATAPKRNESQLEETFIRPIFRLLGIPFEVEAKTDRTRRRPDYAFFDTEETARDAYDRRAEGGDFYANALAVADAKRWGRPLDTRGSGDHRRDFENPSYQIHVYLQETPAEWAVLTDGKTWRLYYGPTSHRLDSYYEIDLPTLLECGDLSDFKYFYLFFRHEAFRADGRGDRFLDDVYAESSVFAQELGADLQDNIYEAITVLAAGYLEYPENDVGEADLELVHDSSLIYLYRLIFVLYAESDGRDLLDTSNEIYERSYSLHSLKQTVAAELDGATNTYHSWQNTLESRLADLFALVDRGSESQGIPPGELSVPAYNGGLFRTDPDETDSPEARFLAANSIGDEHLATVIDLLTRSEATEGDGKTFVDYSSLDVRHLGSIYEGLLEYQLSIADEPMALEDGEYVVAEADAPAEEIAVAAGEVYLSTDSGERKSTGSYYTPEPVVEYIVEETLEPLVAEIRRDLVGQSPHGGNRGFADEFAERVFELNVLDPAMGSGHFLTNAVDYLAREIVDAQERQAGQDGLETVDDDHDINWARRQVAQRCIYGVDLNPLAVELAKVSLWLRTLAAEQPLAFLDHHLKAGNSLVGSDIESIEGLESAGPGDGQNATLADFGIARKGTIEQLLHIYQDFIAIENRDLADVKQMEAKYDEFERNKLRQRLEAMAHVQTAADVGLSVPDGAYERMARALEDDSRWADLEGTEWFRTAQEWAARDRYFHWRLEYPEVFYTDSGAERESGGFDAVIGNPPWVRSITLKRADVDLWNYYGTQYEAASSGEFDSYLCFIEHGLELLADDGEFGYIVPNKWLTSQAGESLRSYIGERGGLEQLVDFGSYQLFDGITTYSCVLLANGDETQGVDIWQLVAPASEGETPLPDDDSEWQNGTVDHETLDGNPWSFDIGPVGALFDRLSENPTLDDIASVFKGIGTNADPVYLLERTEEGYYSSELERAVAIEEELLEPALKGSDIDRYAFDRDRVLLFPYETTEAGVELYSKETLETEFPEAWSYLREVRETLEDRESGRYRDTPEWYQFGRPQNMRRAREAKVVVPDVVDEGTAAIDTDGRAILDTVYGIQSEAYDRRFLTALLNSDLLSAFLAHAGTDLRGGYVRMKTAYLNPFPVPSLEFDGAIDSLSADRLTDLEAYATGETESLPLERARPRDLYEVVCGAVDRRQQYTAQFRELNLRLRDYLGRYDDGNALEELPEYQPPAGIADSILSETTATRDGLRFGSVDIEEDESTLTIYLSARYKPDDDAAFDTDRWGYTETALEPAITFVGLDDVTRVLVREFVPVALEEAGGFANVRETATKTNSLIDRLNALTLPAVGDVETGLEQFRQTKSAAETLEYQIERIDHGIEDSLYDLYGLTNEEIAALEQAIGE</sequence>
<dbReference type="Pfam" id="PF12950">
    <property type="entry name" value="TaqI_C"/>
    <property type="match status" value="1"/>
</dbReference>
<accession>A0A1H6G4Q0</accession>
<evidence type="ECO:0000256" key="3">
    <source>
        <dbReference type="ARBA" id="ARBA00022679"/>
    </source>
</evidence>
<feature type="domain" description="TaqI-like C-terminal specificity" evidence="9">
    <location>
        <begin position="1010"/>
        <end position="1170"/>
    </location>
</feature>
<dbReference type="GO" id="GO:0009007">
    <property type="term" value="F:site-specific DNA-methyltransferase (adenine-specific) activity"/>
    <property type="evidence" value="ECO:0007669"/>
    <property type="project" value="UniProtKB-EC"/>
</dbReference>
<dbReference type="GO" id="GO:0009307">
    <property type="term" value="P:DNA restriction-modification system"/>
    <property type="evidence" value="ECO:0007669"/>
    <property type="project" value="UniProtKB-KW"/>
</dbReference>
<evidence type="ECO:0000259" key="8">
    <source>
        <dbReference type="Pfam" id="PF07669"/>
    </source>
</evidence>
<dbReference type="EC" id="2.1.1.72" evidence="1"/>
<feature type="domain" description="Type II methyltransferase M.TaqI-like" evidence="8">
    <location>
        <begin position="594"/>
        <end position="887"/>
    </location>
</feature>
<keyword evidence="5" id="KW-0680">Restriction system</keyword>
<keyword evidence="6" id="KW-0238">DNA-binding</keyword>
<keyword evidence="11" id="KW-1185">Reference proteome</keyword>
<proteinExistence type="predicted"/>
<evidence type="ECO:0000256" key="5">
    <source>
        <dbReference type="ARBA" id="ARBA00022747"/>
    </source>
</evidence>
<dbReference type="InterPro" id="IPR002052">
    <property type="entry name" value="DNA_methylase_N6_adenine_CS"/>
</dbReference>
<dbReference type="InterPro" id="IPR050953">
    <property type="entry name" value="N4_N6_ade-DNA_methylase"/>
</dbReference>
<evidence type="ECO:0000256" key="4">
    <source>
        <dbReference type="ARBA" id="ARBA00022691"/>
    </source>
</evidence>
<evidence type="ECO:0000256" key="1">
    <source>
        <dbReference type="ARBA" id="ARBA00011900"/>
    </source>
</evidence>
<organism evidence="10 11">
    <name type="scientific">Natronorubrum sediminis</name>
    <dbReference type="NCBI Taxonomy" id="640943"/>
    <lineage>
        <taxon>Archaea</taxon>
        <taxon>Methanobacteriati</taxon>
        <taxon>Methanobacteriota</taxon>
        <taxon>Stenosarchaea group</taxon>
        <taxon>Halobacteria</taxon>
        <taxon>Halobacteriales</taxon>
        <taxon>Natrialbaceae</taxon>
        <taxon>Natronorubrum</taxon>
    </lineage>
</organism>
<dbReference type="GO" id="GO:0003677">
    <property type="term" value="F:DNA binding"/>
    <property type="evidence" value="ECO:0007669"/>
    <property type="project" value="UniProtKB-KW"/>
</dbReference>
<dbReference type="Pfam" id="PF07669">
    <property type="entry name" value="Eco57I"/>
    <property type="match status" value="1"/>
</dbReference>
<protein>
    <recommendedName>
        <fullName evidence="1">site-specific DNA-methyltransferase (adenine-specific)</fullName>
        <ecNumber evidence="1">2.1.1.72</ecNumber>
    </recommendedName>
</protein>
<evidence type="ECO:0000256" key="2">
    <source>
        <dbReference type="ARBA" id="ARBA00022603"/>
    </source>
</evidence>
<dbReference type="PANTHER" id="PTHR33841:SF1">
    <property type="entry name" value="DNA METHYLTRANSFERASE A"/>
    <property type="match status" value="1"/>
</dbReference>
<dbReference type="InterPro" id="IPR011639">
    <property type="entry name" value="MethylTrfase_TaqI-like_dom"/>
</dbReference>
<dbReference type="InterPro" id="IPR029063">
    <property type="entry name" value="SAM-dependent_MTases_sf"/>
</dbReference>
<dbReference type="InterPro" id="IPR025931">
    <property type="entry name" value="TaqI_C"/>
</dbReference>
<dbReference type="Proteomes" id="UP000199112">
    <property type="component" value="Unassembled WGS sequence"/>
</dbReference>
<evidence type="ECO:0000256" key="6">
    <source>
        <dbReference type="ARBA" id="ARBA00023125"/>
    </source>
</evidence>
<dbReference type="PROSITE" id="PS00092">
    <property type="entry name" value="N6_MTASE"/>
    <property type="match status" value="1"/>
</dbReference>
<keyword evidence="3" id="KW-0808">Transferase</keyword>
<keyword evidence="2" id="KW-0489">Methyltransferase</keyword>
<dbReference type="OrthoDB" id="45790at2157"/>
<dbReference type="PANTHER" id="PTHR33841">
    <property type="entry name" value="DNA METHYLTRANSFERASE YEEA-RELATED"/>
    <property type="match status" value="1"/>
</dbReference>
<dbReference type="PRINTS" id="PR00507">
    <property type="entry name" value="N12N6MTFRASE"/>
</dbReference>
<dbReference type="GO" id="GO:0032259">
    <property type="term" value="P:methylation"/>
    <property type="evidence" value="ECO:0007669"/>
    <property type="project" value="UniProtKB-KW"/>
</dbReference>
<gene>
    <name evidence="10" type="ORF">SAMN04487967_3544</name>
</gene>
<comment type="catalytic activity">
    <reaction evidence="7">
        <text>a 2'-deoxyadenosine in DNA + S-adenosyl-L-methionine = an N(6)-methyl-2'-deoxyadenosine in DNA + S-adenosyl-L-homocysteine + H(+)</text>
        <dbReference type="Rhea" id="RHEA:15197"/>
        <dbReference type="Rhea" id="RHEA-COMP:12418"/>
        <dbReference type="Rhea" id="RHEA-COMP:12419"/>
        <dbReference type="ChEBI" id="CHEBI:15378"/>
        <dbReference type="ChEBI" id="CHEBI:57856"/>
        <dbReference type="ChEBI" id="CHEBI:59789"/>
        <dbReference type="ChEBI" id="CHEBI:90615"/>
        <dbReference type="ChEBI" id="CHEBI:90616"/>
        <dbReference type="EC" id="2.1.1.72"/>
    </reaction>
</comment>
<reference evidence="11" key="1">
    <citation type="submission" date="2016-10" db="EMBL/GenBank/DDBJ databases">
        <authorList>
            <person name="Varghese N."/>
            <person name="Submissions S."/>
        </authorList>
    </citation>
    <scope>NUCLEOTIDE SEQUENCE [LARGE SCALE GENOMIC DNA]</scope>
    <source>
        <strain evidence="11">CGMCC 1.8981</strain>
    </source>
</reference>
<name>A0A1H6G4Q0_9EURY</name>